<evidence type="ECO:0000313" key="2">
    <source>
        <dbReference type="Proteomes" id="UP000242765"/>
    </source>
</evidence>
<dbReference type="EMBL" id="NEGB01000013">
    <property type="protein sequence ID" value="OTG62452.1"/>
    <property type="molecule type" value="Genomic_DNA"/>
</dbReference>
<name>A0A1Y3C948_9GAMM</name>
<dbReference type="OrthoDB" id="565125at2"/>
<evidence type="ECO:0000313" key="1">
    <source>
        <dbReference type="EMBL" id="OTG62452.1"/>
    </source>
</evidence>
<protein>
    <recommendedName>
        <fullName evidence="3">DUF2384 domain-containing protein</fullName>
    </recommendedName>
</protein>
<gene>
    <name evidence="1" type="ORF">B9T28_14520</name>
</gene>
<evidence type="ECO:0008006" key="3">
    <source>
        <dbReference type="Google" id="ProtNLM"/>
    </source>
</evidence>
<dbReference type="STRING" id="1977882.B9T28_14520"/>
<sequence length="129" mass="14421">MSPLSQSINQSRVLAKASWKAAEHLGLKPEQFLKILHLECVDMNLSEATLILDPNSKQGEIALIIIRIYKAIYNLNGGDIEWMHHFLNSPNLLTSGIPIEQLESMSGLLSVLKTVESLNSHQNSRITIF</sequence>
<accession>A0A1Y3C948</accession>
<comment type="caution">
    <text evidence="1">The sequence shown here is derived from an EMBL/GenBank/DDBJ whole genome shotgun (WGS) entry which is preliminary data.</text>
</comment>
<dbReference type="Proteomes" id="UP000242765">
    <property type="component" value="Unassembled WGS sequence"/>
</dbReference>
<organism evidence="1 2">
    <name type="scientific">Acinetobacter silvestris</name>
    <dbReference type="NCBI Taxonomy" id="1977882"/>
    <lineage>
        <taxon>Bacteria</taxon>
        <taxon>Pseudomonadati</taxon>
        <taxon>Pseudomonadota</taxon>
        <taxon>Gammaproteobacteria</taxon>
        <taxon>Moraxellales</taxon>
        <taxon>Moraxellaceae</taxon>
        <taxon>Acinetobacter</taxon>
    </lineage>
</organism>
<keyword evidence="2" id="KW-1185">Reference proteome</keyword>
<reference evidence="1 2" key="1">
    <citation type="submission" date="2017-04" db="EMBL/GenBank/DDBJ databases">
        <title>High diversity of culturable Acinetobacter species in natural soil and water ecosystems.</title>
        <authorList>
            <person name="Nemec A."/>
            <person name="Radolfova-Krizova L."/>
        </authorList>
    </citation>
    <scope>NUCLEOTIDE SEQUENCE [LARGE SCALE GENOMIC DNA]</scope>
    <source>
        <strain evidence="1 2">ANC 4999</strain>
    </source>
</reference>
<proteinExistence type="predicted"/>
<dbReference type="AlphaFoldDB" id="A0A1Y3C948"/>
<dbReference type="RefSeq" id="WP_086204700.1">
    <property type="nucleotide sequence ID" value="NZ_NEGB01000013.1"/>
</dbReference>